<organism evidence="1 2">
    <name type="scientific">Laetiporus sulphureus 93-53</name>
    <dbReference type="NCBI Taxonomy" id="1314785"/>
    <lineage>
        <taxon>Eukaryota</taxon>
        <taxon>Fungi</taxon>
        <taxon>Dikarya</taxon>
        <taxon>Basidiomycota</taxon>
        <taxon>Agaricomycotina</taxon>
        <taxon>Agaricomycetes</taxon>
        <taxon>Polyporales</taxon>
        <taxon>Laetiporus</taxon>
    </lineage>
</organism>
<dbReference type="AlphaFoldDB" id="A0A165BBX2"/>
<dbReference type="InParanoid" id="A0A165BBX2"/>
<feature type="non-terminal residue" evidence="1">
    <location>
        <position position="176"/>
    </location>
</feature>
<dbReference type="EMBL" id="KV427679">
    <property type="protein sequence ID" value="KZT00701.1"/>
    <property type="molecule type" value="Genomic_DNA"/>
</dbReference>
<proteinExistence type="predicted"/>
<evidence type="ECO:0008006" key="3">
    <source>
        <dbReference type="Google" id="ProtNLM"/>
    </source>
</evidence>
<dbReference type="RefSeq" id="XP_040758441.1">
    <property type="nucleotide sequence ID" value="XM_040903174.1"/>
</dbReference>
<protein>
    <recommendedName>
        <fullName evidence="3">F-box domain-containing protein</fullName>
    </recommendedName>
</protein>
<evidence type="ECO:0000313" key="2">
    <source>
        <dbReference type="Proteomes" id="UP000076871"/>
    </source>
</evidence>
<dbReference type="GeneID" id="63820205"/>
<name>A0A165BBX2_9APHY</name>
<accession>A0A165BBX2</accession>
<sequence length="176" mass="21036">STLPQLPVWVWENVIDHLWDDQWTLRKCRLVCRAWYPPCRFHLRTDITIYSVKGVKAYVKELKQAPELSKWPHDMTILGHLRTDLSALSLAAILLARKLPRLETLTIWHSEWEPWTMHRDVFLHLSGFSVTRLHLYDVRFPSITVFGRFVCALPRLVTLTCWDLEFTHYHFHRDTF</sequence>
<feature type="non-terminal residue" evidence="1">
    <location>
        <position position="1"/>
    </location>
</feature>
<gene>
    <name evidence="1" type="ORF">LAESUDRAFT_612207</name>
</gene>
<evidence type="ECO:0000313" key="1">
    <source>
        <dbReference type="EMBL" id="KZT00701.1"/>
    </source>
</evidence>
<dbReference type="Proteomes" id="UP000076871">
    <property type="component" value="Unassembled WGS sequence"/>
</dbReference>
<reference evidence="1 2" key="1">
    <citation type="journal article" date="2016" name="Mol. Biol. Evol.">
        <title>Comparative Genomics of Early-Diverging Mushroom-Forming Fungi Provides Insights into the Origins of Lignocellulose Decay Capabilities.</title>
        <authorList>
            <person name="Nagy L.G."/>
            <person name="Riley R."/>
            <person name="Tritt A."/>
            <person name="Adam C."/>
            <person name="Daum C."/>
            <person name="Floudas D."/>
            <person name="Sun H."/>
            <person name="Yadav J.S."/>
            <person name="Pangilinan J."/>
            <person name="Larsson K.H."/>
            <person name="Matsuura K."/>
            <person name="Barry K."/>
            <person name="Labutti K."/>
            <person name="Kuo R."/>
            <person name="Ohm R.A."/>
            <person name="Bhattacharya S.S."/>
            <person name="Shirouzu T."/>
            <person name="Yoshinaga Y."/>
            <person name="Martin F.M."/>
            <person name="Grigoriev I.V."/>
            <person name="Hibbett D.S."/>
        </authorList>
    </citation>
    <scope>NUCLEOTIDE SEQUENCE [LARGE SCALE GENOMIC DNA]</scope>
    <source>
        <strain evidence="1 2">93-53</strain>
    </source>
</reference>
<keyword evidence="2" id="KW-1185">Reference proteome</keyword>
<dbReference type="OrthoDB" id="2804670at2759"/>